<dbReference type="GO" id="GO:0004315">
    <property type="term" value="F:3-oxoacyl-[acyl-carrier-protein] synthase activity"/>
    <property type="evidence" value="ECO:0007669"/>
    <property type="project" value="InterPro"/>
</dbReference>
<dbReference type="InterPro" id="IPR014030">
    <property type="entry name" value="Ketoacyl_synth_N"/>
</dbReference>
<feature type="domain" description="Ketosynthase family 3 (KS3)" evidence="6">
    <location>
        <begin position="4"/>
        <end position="417"/>
    </location>
</feature>
<dbReference type="PANTHER" id="PTHR43775:SF37">
    <property type="entry name" value="SI:DKEY-61P9.11"/>
    <property type="match status" value="1"/>
</dbReference>
<proteinExistence type="inferred from homology"/>
<dbReference type="KEGG" id="ams:AMIS_50350"/>
<dbReference type="Pfam" id="PF00109">
    <property type="entry name" value="ketoacyl-synt"/>
    <property type="match status" value="1"/>
</dbReference>
<dbReference type="InterPro" id="IPR050091">
    <property type="entry name" value="PKS_NRPS_Biosynth_Enz"/>
</dbReference>
<evidence type="ECO:0000259" key="6">
    <source>
        <dbReference type="PROSITE" id="PS52004"/>
    </source>
</evidence>
<dbReference type="Proteomes" id="UP000007882">
    <property type="component" value="Chromosome"/>
</dbReference>
<accession>I0HB68</accession>
<dbReference type="InterPro" id="IPR020841">
    <property type="entry name" value="PKS_Beta-ketoAc_synthase_dom"/>
</dbReference>
<evidence type="ECO:0000256" key="5">
    <source>
        <dbReference type="SAM" id="MobiDB-lite"/>
    </source>
</evidence>
<evidence type="ECO:0000256" key="2">
    <source>
        <dbReference type="ARBA" id="ARBA00022553"/>
    </source>
</evidence>
<keyword evidence="2" id="KW-0597">Phosphoprotein</keyword>
<dbReference type="InterPro" id="IPR032821">
    <property type="entry name" value="PKS_assoc"/>
</dbReference>
<reference evidence="7 8" key="1">
    <citation type="submission" date="2012-02" db="EMBL/GenBank/DDBJ databases">
        <title>Complete genome sequence of Actinoplanes missouriensis 431 (= NBRC 102363).</title>
        <authorList>
            <person name="Ohnishi Y."/>
            <person name="Ishikawa J."/>
            <person name="Sekine M."/>
            <person name="Hosoyama A."/>
            <person name="Harada T."/>
            <person name="Narita H."/>
            <person name="Hata T."/>
            <person name="Konno Y."/>
            <person name="Tutikane K."/>
            <person name="Fujita N."/>
            <person name="Horinouchi S."/>
            <person name="Hayakawa M."/>
        </authorList>
    </citation>
    <scope>NUCLEOTIDE SEQUENCE [LARGE SCALE GENOMIC DNA]</scope>
    <source>
        <strain evidence="8">ATCC 14538 / DSM 43046 / CBS 188.64 / JCM 3121 / NBRC 102363 / NCIMB 12654 / NRRL B-3342 / UNCC 431</strain>
    </source>
</reference>
<dbReference type="EMBL" id="AP012319">
    <property type="protein sequence ID" value="BAL90255.1"/>
    <property type="molecule type" value="Genomic_DNA"/>
</dbReference>
<dbReference type="InterPro" id="IPR014031">
    <property type="entry name" value="Ketoacyl_synth_C"/>
</dbReference>
<dbReference type="Gene3D" id="3.30.70.3290">
    <property type="match status" value="1"/>
</dbReference>
<sequence>MDDRPPIAVIGMACRAAGVETLTDYWDMIDKADQRFTVVPAGRWHGLDPAATPQASLLERIDEFDAPFFRISPRMAAWMDPQQRMMLELAWHAVENAGIDPDALDGAPVATFIGSFMSDYRERMSATGHYDGAAFPGTMTAFAANRISYGFGWTGPSMVIDSACSSSLSALALAVQGLWAGEFPMALVGAPSIISHGYYASVAFRGGALSATGRSVPFSAGRDGYVRGEGGACVLLKPLPRALADGDPVHAVIHAAGVSHNARGGGLTGTDVAGQQLLMRDTATRAGLSADDLGYLEAHGSGTPAGDAVEIAALAGTVTAPAGPDGALWVGSVKANIGHLEAAAGLVGLVKTALMLQRETIVPIAGLTLPDPALPVGGSPVRVAVRHQPWRRGSRPRLAGVNSFGLGGAMAHVIVGEAPLPPAAGAFAVPSSEAGPFVVPLSGADPAAVARLAAQLLAGIEHQPGLTVASVAHTLQTARRAQRSRRVVLARDLGELRAGLRRIIGGESDPEIALSEAGPAAGSAAGSVVGPAAGSVAAFLRGGEPDWAAAWPDDSRPARVHLPGTPFQRRSYWFDRVPPPPAGPAVTYSGEHR</sequence>
<dbReference type="PROSITE" id="PS00606">
    <property type="entry name" value="KS3_1"/>
    <property type="match status" value="1"/>
</dbReference>
<dbReference type="HOGENOM" id="CLU_000022_16_2_11"/>
<dbReference type="OrthoDB" id="9778690at2"/>
<dbReference type="CDD" id="cd00833">
    <property type="entry name" value="PKS"/>
    <property type="match status" value="1"/>
</dbReference>
<dbReference type="STRING" id="512565.AMIS_50350"/>
<gene>
    <name evidence="7" type="ordered locus">AMIS_50350</name>
</gene>
<dbReference type="GO" id="GO:0006633">
    <property type="term" value="P:fatty acid biosynthetic process"/>
    <property type="evidence" value="ECO:0007669"/>
    <property type="project" value="InterPro"/>
</dbReference>
<keyword evidence="1" id="KW-0596">Phosphopantetheine</keyword>
<dbReference type="Pfam" id="PF16197">
    <property type="entry name" value="KAsynt_C_assoc"/>
    <property type="match status" value="1"/>
</dbReference>
<dbReference type="GO" id="GO:0005886">
    <property type="term" value="C:plasma membrane"/>
    <property type="evidence" value="ECO:0007669"/>
    <property type="project" value="TreeGrafter"/>
</dbReference>
<dbReference type="RefSeq" id="WP_014445144.1">
    <property type="nucleotide sequence ID" value="NC_017093.1"/>
</dbReference>
<dbReference type="PANTHER" id="PTHR43775">
    <property type="entry name" value="FATTY ACID SYNTHASE"/>
    <property type="match status" value="1"/>
</dbReference>
<keyword evidence="8" id="KW-1185">Reference proteome</keyword>
<dbReference type="Pfam" id="PF02801">
    <property type="entry name" value="Ketoacyl-synt_C"/>
    <property type="match status" value="1"/>
</dbReference>
<evidence type="ECO:0000256" key="3">
    <source>
        <dbReference type="ARBA" id="ARBA00022679"/>
    </source>
</evidence>
<feature type="region of interest" description="Disordered" evidence="5">
    <location>
        <begin position="570"/>
        <end position="593"/>
    </location>
</feature>
<protein>
    <submittedName>
        <fullName evidence="7">Putative beta-ketoacyl synthase</fullName>
    </submittedName>
</protein>
<dbReference type="AlphaFoldDB" id="I0HB68"/>
<dbReference type="GO" id="GO:0005737">
    <property type="term" value="C:cytoplasm"/>
    <property type="evidence" value="ECO:0007669"/>
    <property type="project" value="TreeGrafter"/>
</dbReference>
<evidence type="ECO:0000313" key="8">
    <source>
        <dbReference type="Proteomes" id="UP000007882"/>
    </source>
</evidence>
<evidence type="ECO:0000313" key="7">
    <source>
        <dbReference type="EMBL" id="BAL90255.1"/>
    </source>
</evidence>
<dbReference type="GO" id="GO:0004312">
    <property type="term" value="F:fatty acid synthase activity"/>
    <property type="evidence" value="ECO:0007669"/>
    <property type="project" value="TreeGrafter"/>
</dbReference>
<dbReference type="SUPFAM" id="SSF53901">
    <property type="entry name" value="Thiolase-like"/>
    <property type="match status" value="1"/>
</dbReference>
<dbReference type="InterPro" id="IPR016039">
    <property type="entry name" value="Thiolase-like"/>
</dbReference>
<organism evidence="7 8">
    <name type="scientific">Actinoplanes missouriensis (strain ATCC 14538 / DSM 43046 / CBS 188.64 / JCM 3121 / NBRC 102363 / NCIMB 12654 / NRRL B-3342 / UNCC 431)</name>
    <dbReference type="NCBI Taxonomy" id="512565"/>
    <lineage>
        <taxon>Bacteria</taxon>
        <taxon>Bacillati</taxon>
        <taxon>Actinomycetota</taxon>
        <taxon>Actinomycetes</taxon>
        <taxon>Micromonosporales</taxon>
        <taxon>Micromonosporaceae</taxon>
        <taxon>Actinoplanes</taxon>
    </lineage>
</organism>
<dbReference type="eggNOG" id="COG3321">
    <property type="taxonomic scope" value="Bacteria"/>
</dbReference>
<dbReference type="InterPro" id="IPR018201">
    <property type="entry name" value="Ketoacyl_synth_AS"/>
</dbReference>
<comment type="similarity">
    <text evidence="4">Belongs to the thiolase-like superfamily. Beta-ketoacyl-ACP synthases family.</text>
</comment>
<dbReference type="GO" id="GO:0071770">
    <property type="term" value="P:DIM/DIP cell wall layer assembly"/>
    <property type="evidence" value="ECO:0007669"/>
    <property type="project" value="TreeGrafter"/>
</dbReference>
<evidence type="ECO:0000256" key="4">
    <source>
        <dbReference type="RuleBase" id="RU003694"/>
    </source>
</evidence>
<evidence type="ECO:0000256" key="1">
    <source>
        <dbReference type="ARBA" id="ARBA00022450"/>
    </source>
</evidence>
<dbReference type="PATRIC" id="fig|512565.3.peg.5027"/>
<name>I0HB68_ACTM4</name>
<dbReference type="Gene3D" id="3.40.47.10">
    <property type="match status" value="1"/>
</dbReference>
<keyword evidence="3 4" id="KW-0808">Transferase</keyword>
<dbReference type="SMART" id="SM00825">
    <property type="entry name" value="PKS_KS"/>
    <property type="match status" value="1"/>
</dbReference>
<dbReference type="PROSITE" id="PS52004">
    <property type="entry name" value="KS3_2"/>
    <property type="match status" value="1"/>
</dbReference>